<evidence type="ECO:0000313" key="2">
    <source>
        <dbReference type="EMBL" id="KAG5291269.1"/>
    </source>
</evidence>
<keyword evidence="1" id="KW-0732">Signal</keyword>
<feature type="signal peptide" evidence="1">
    <location>
        <begin position="1"/>
        <end position="36"/>
    </location>
</feature>
<evidence type="ECO:0000256" key="1">
    <source>
        <dbReference type="SAM" id="SignalP"/>
    </source>
</evidence>
<protein>
    <submittedName>
        <fullName evidence="2">Uncharacterized protein</fullName>
    </submittedName>
</protein>
<proteinExistence type="predicted"/>
<comment type="caution">
    <text evidence="2">The sequence shown here is derived from an EMBL/GenBank/DDBJ whole genome shotgun (WGS) entry which is preliminary data.</text>
</comment>
<sequence length="60" mass="6869">MVHDSWFRDADGHAASMLRRLLLITILAVASTGAERRYIQPCRSQHEVKEINRGKFMPST</sequence>
<accession>A0A8H7YKK3</accession>
<reference evidence="2 3" key="1">
    <citation type="submission" date="2021-01" db="EMBL/GenBank/DDBJ databases">
        <title>Chromosome-level genome assembly of a human fungal pathogen reveals clustering of transcriptionally co-regulated genes.</title>
        <authorList>
            <person name="Voorhies M."/>
            <person name="Cohen S."/>
            <person name="Shea T.P."/>
            <person name="Petrus S."/>
            <person name="Munoz J.F."/>
            <person name="Poplawski S."/>
            <person name="Goldman W.E."/>
            <person name="Michael T."/>
            <person name="Cuomo C.A."/>
            <person name="Sil A."/>
            <person name="Beyhan S."/>
        </authorList>
    </citation>
    <scope>NUCLEOTIDE SEQUENCE [LARGE SCALE GENOMIC DNA]</scope>
    <source>
        <strain evidence="2 3">G184AR</strain>
    </source>
</reference>
<dbReference type="AlphaFoldDB" id="A0A8H7YKK3"/>
<dbReference type="EMBL" id="JAEVHI010000005">
    <property type="protein sequence ID" value="KAG5291269.1"/>
    <property type="molecule type" value="Genomic_DNA"/>
</dbReference>
<gene>
    <name evidence="2" type="ORF">I7I52_08543</name>
</gene>
<evidence type="ECO:0000313" key="3">
    <source>
        <dbReference type="Proteomes" id="UP000670092"/>
    </source>
</evidence>
<dbReference type="VEuPathDB" id="FungiDB:I7I52_08543"/>
<organism evidence="2 3">
    <name type="scientific">Ajellomyces capsulatus</name>
    <name type="common">Darling's disease fungus</name>
    <name type="synonym">Histoplasma capsulatum</name>
    <dbReference type="NCBI Taxonomy" id="5037"/>
    <lineage>
        <taxon>Eukaryota</taxon>
        <taxon>Fungi</taxon>
        <taxon>Dikarya</taxon>
        <taxon>Ascomycota</taxon>
        <taxon>Pezizomycotina</taxon>
        <taxon>Eurotiomycetes</taxon>
        <taxon>Eurotiomycetidae</taxon>
        <taxon>Onygenales</taxon>
        <taxon>Ajellomycetaceae</taxon>
        <taxon>Histoplasma</taxon>
    </lineage>
</organism>
<name>A0A8H7YKK3_AJECA</name>
<feature type="chain" id="PRO_5034354765" evidence="1">
    <location>
        <begin position="37"/>
        <end position="60"/>
    </location>
</feature>
<dbReference type="Proteomes" id="UP000670092">
    <property type="component" value="Unassembled WGS sequence"/>
</dbReference>